<evidence type="ECO:0000256" key="3">
    <source>
        <dbReference type="ARBA" id="ARBA00022781"/>
    </source>
</evidence>
<dbReference type="HAMAP" id="MF_01416">
    <property type="entry name" value="ATP_synth_delta_bact"/>
    <property type="match status" value="1"/>
</dbReference>
<reference evidence="9" key="2">
    <citation type="journal article" date="2011" name="Stand. Genomic Sci.">
        <title>Complete genome sequence of Weeksella virosa type strain (9751T).</title>
        <authorList>
            <person name="Lang E."/>
            <person name="Teshima H."/>
            <person name="Lucas S."/>
            <person name="Lapidus A."/>
            <person name="Hammon N."/>
            <person name="Deshpande S."/>
            <person name="Nolan M."/>
            <person name="Cheng J."/>
            <person name="Pitluck S."/>
            <person name="Liolios K."/>
            <person name="Pagani I."/>
            <person name="Mikhailova N."/>
            <person name="Ivanova N."/>
            <person name="Mavromatis K."/>
            <person name="Pati A."/>
            <person name="Tapia R."/>
            <person name="Han C."/>
            <person name="Goodwin L."/>
            <person name="Chen A."/>
            <person name="Palaniappan K."/>
            <person name="Land M."/>
            <person name="Hauser L."/>
            <person name="Chang Y."/>
            <person name="Jeffries C."/>
            <person name="Brambilla E."/>
            <person name="Kopitz M."/>
            <person name="Rohde M."/>
            <person name="Goker M."/>
            <person name="Tindall B."/>
            <person name="Detter J."/>
            <person name="Woyke T."/>
            <person name="Bristow J."/>
            <person name="Eisen J."/>
            <person name="Markowitz V."/>
            <person name="Hugenholtz P."/>
            <person name="Klenk H."/>
            <person name="Kyrpides N."/>
        </authorList>
    </citation>
    <scope>NUCLEOTIDE SEQUENCE [LARGE SCALE GENOMIC DNA]</scope>
    <source>
        <strain evidence="9">ATCC 43766 / DSM 16922 / JCM 21250 / NBRC 16016 / NCTC 11634 / CL345/78</strain>
    </source>
</reference>
<dbReference type="AlphaFoldDB" id="F0P300"/>
<evidence type="ECO:0000313" key="8">
    <source>
        <dbReference type="EMBL" id="ADX67912.1"/>
    </source>
</evidence>
<dbReference type="GO" id="GO:0005886">
    <property type="term" value="C:plasma membrane"/>
    <property type="evidence" value="ECO:0007669"/>
    <property type="project" value="UniProtKB-SubCell"/>
</dbReference>
<dbReference type="Gene3D" id="1.10.520.20">
    <property type="entry name" value="N-terminal domain of the delta subunit of the F1F0-ATP synthase"/>
    <property type="match status" value="1"/>
</dbReference>
<dbReference type="eggNOG" id="COG0712">
    <property type="taxonomic scope" value="Bacteria"/>
</dbReference>
<evidence type="ECO:0000256" key="1">
    <source>
        <dbReference type="ARBA" id="ARBA00004370"/>
    </source>
</evidence>
<comment type="subunit">
    <text evidence="7">F-type ATPases have 2 components, F(1) - the catalytic core - and F(0) - the membrane proton channel. F(1) has five subunits: alpha(3), beta(3), gamma(1), delta(1), epsilon(1). F(0) has three main subunits: a(1), b(2) and c(10-14). The alpha and beta chains form an alternating ring which encloses part of the gamma chain. F(1) is attached to F(0) by a central stalk formed by the gamma and epsilon chains, while a peripheral stalk is formed by the delta and b chains.</text>
</comment>
<evidence type="ECO:0000313" key="9">
    <source>
        <dbReference type="Proteomes" id="UP000008641"/>
    </source>
</evidence>
<keyword evidence="7" id="KW-0139">CF(1)</keyword>
<evidence type="ECO:0000256" key="7">
    <source>
        <dbReference type="HAMAP-Rule" id="MF_01416"/>
    </source>
</evidence>
<sequence length="186" mass="20748">MAGIRAASRYAKGLTQYAQEVGQTQAVYAEMLDLKTMLTNSHDLRTFLQSPIFDEKKKQSVLSEVFKGFSPLTQKFIALTVKKGRENILDQIADQYIRLYNAANKIVTAEVISAVELDQVTLDKIVAKAKESLPADAQVKVENKVDSSLIGGFVLRVGNQQIDTSIKTKVANLKKEFSKNDYIPKY</sequence>
<dbReference type="PROSITE" id="PS00389">
    <property type="entry name" value="ATPASE_DELTA"/>
    <property type="match status" value="1"/>
</dbReference>
<dbReference type="PANTHER" id="PTHR11910">
    <property type="entry name" value="ATP SYNTHASE DELTA CHAIN"/>
    <property type="match status" value="1"/>
</dbReference>
<keyword evidence="5 7" id="KW-0472">Membrane</keyword>
<comment type="similarity">
    <text evidence="7">Belongs to the ATPase delta chain family.</text>
</comment>
<dbReference type="InterPro" id="IPR026015">
    <property type="entry name" value="ATP_synth_OSCP/delta_N_sf"/>
</dbReference>
<dbReference type="Proteomes" id="UP000008641">
    <property type="component" value="Chromosome"/>
</dbReference>
<evidence type="ECO:0000256" key="2">
    <source>
        <dbReference type="ARBA" id="ARBA00022448"/>
    </source>
</evidence>
<evidence type="ECO:0000256" key="6">
    <source>
        <dbReference type="ARBA" id="ARBA00023310"/>
    </source>
</evidence>
<keyword evidence="9" id="KW-1185">Reference proteome</keyword>
<dbReference type="Pfam" id="PF00213">
    <property type="entry name" value="OSCP"/>
    <property type="match status" value="1"/>
</dbReference>
<dbReference type="NCBIfam" id="TIGR01145">
    <property type="entry name" value="ATP_synt_delta"/>
    <property type="match status" value="1"/>
</dbReference>
<organism evidence="8 9">
    <name type="scientific">Weeksella virosa (strain ATCC 43766 / DSM 16922 / JCM 21250 / CCUG 30538 / CDC 9751 / IAM 14551 / NBRC 16016 / NCTC 11634 / CL345/78)</name>
    <dbReference type="NCBI Taxonomy" id="865938"/>
    <lineage>
        <taxon>Bacteria</taxon>
        <taxon>Pseudomonadati</taxon>
        <taxon>Bacteroidota</taxon>
        <taxon>Flavobacteriia</taxon>
        <taxon>Flavobacteriales</taxon>
        <taxon>Weeksellaceae</taxon>
        <taxon>Weeksella</taxon>
    </lineage>
</organism>
<accession>F0P300</accession>
<dbReference type="HOGENOM" id="CLU_085114_4_1_10"/>
<dbReference type="OrthoDB" id="9802471at2"/>
<evidence type="ECO:0000256" key="4">
    <source>
        <dbReference type="ARBA" id="ARBA00023065"/>
    </source>
</evidence>
<comment type="function">
    <text evidence="7">F(1)F(0) ATP synthase produces ATP from ADP in the presence of a proton or sodium gradient. F-type ATPases consist of two structural domains, F(1) containing the extramembraneous catalytic core and F(0) containing the membrane proton channel, linked together by a central stalk and a peripheral stalk. During catalysis, ATP synthesis in the catalytic domain of F(1) is coupled via a rotary mechanism of the central stalk subunits to proton translocation.</text>
</comment>
<keyword evidence="7" id="KW-1003">Cell membrane</keyword>
<comment type="subcellular location">
    <subcellularLocation>
        <location evidence="7">Cell inner membrane</location>
        <topology evidence="7">Peripheral membrane protein</topology>
    </subcellularLocation>
    <subcellularLocation>
        <location evidence="1">Membrane</location>
    </subcellularLocation>
</comment>
<dbReference type="GO" id="GO:0045259">
    <property type="term" value="C:proton-transporting ATP synthase complex"/>
    <property type="evidence" value="ECO:0007669"/>
    <property type="project" value="UniProtKB-KW"/>
</dbReference>
<dbReference type="SUPFAM" id="SSF47928">
    <property type="entry name" value="N-terminal domain of the delta subunit of the F1F0-ATP synthase"/>
    <property type="match status" value="1"/>
</dbReference>
<keyword evidence="3 7" id="KW-0375">Hydrogen ion transport</keyword>
<dbReference type="EMBL" id="CP002455">
    <property type="protein sequence ID" value="ADX67912.1"/>
    <property type="molecule type" value="Genomic_DNA"/>
</dbReference>
<dbReference type="GO" id="GO:0046933">
    <property type="term" value="F:proton-transporting ATP synthase activity, rotational mechanism"/>
    <property type="evidence" value="ECO:0007669"/>
    <property type="project" value="UniProtKB-UniRule"/>
</dbReference>
<dbReference type="STRING" id="865938.Weevi_1203"/>
<gene>
    <name evidence="7" type="primary">atpH</name>
    <name evidence="8" type="ordered locus">Weevi_1203</name>
</gene>
<dbReference type="InterPro" id="IPR000711">
    <property type="entry name" value="ATPase_OSCP/dsu"/>
</dbReference>
<keyword evidence="2 7" id="KW-0813">Transport</keyword>
<dbReference type="InterPro" id="IPR020781">
    <property type="entry name" value="ATPase_OSCP/d_CS"/>
</dbReference>
<reference evidence="8 9" key="1">
    <citation type="journal article" date="2011" name="Stand. Genomic Sci.">
        <title>Complete genome sequence of Weeksella virosa type strain (9751).</title>
        <authorList>
            <person name="Lang E."/>
            <person name="Teshima H."/>
            <person name="Lucas S."/>
            <person name="Lapidus A."/>
            <person name="Hammon N."/>
            <person name="Deshpande S."/>
            <person name="Nolan M."/>
            <person name="Cheng J.F."/>
            <person name="Pitluck S."/>
            <person name="Liolios K."/>
            <person name="Pagani I."/>
            <person name="Mikhailova N."/>
            <person name="Ivanova N."/>
            <person name="Mavromatis K."/>
            <person name="Pati A."/>
            <person name="Tapia R."/>
            <person name="Han C."/>
            <person name="Goodwin L."/>
            <person name="Chen A."/>
            <person name="Palaniappan K."/>
            <person name="Land M."/>
            <person name="Hauser L."/>
            <person name="Chang Y.J."/>
            <person name="Jeffries C.D."/>
            <person name="Brambilla E.M."/>
            <person name="Kopitz M."/>
            <person name="Rohde M."/>
            <person name="Goker M."/>
            <person name="Tindall B.J."/>
            <person name="Detter J.C."/>
            <person name="Woyke T."/>
            <person name="Bristow J."/>
            <person name="Eisen J.A."/>
            <person name="Markowitz V."/>
            <person name="Hugenholtz P."/>
            <person name="Klenk H.P."/>
            <person name="Kyrpides N.C."/>
        </authorList>
    </citation>
    <scope>NUCLEOTIDE SEQUENCE [LARGE SCALE GENOMIC DNA]</scope>
    <source>
        <strain evidence="9">ATCC 43766 / DSM 16922 / JCM 21250 / NBRC 16016 / NCTC 11634 / CL345/78</strain>
    </source>
</reference>
<keyword evidence="4 7" id="KW-0406">Ion transport</keyword>
<protein>
    <recommendedName>
        <fullName evidence="7">ATP synthase subunit delta</fullName>
    </recommendedName>
    <alternativeName>
        <fullName evidence="7">ATP synthase F(1) sector subunit delta</fullName>
    </alternativeName>
    <alternativeName>
        <fullName evidence="7">F-type ATPase subunit delta</fullName>
        <shortName evidence="7">F-ATPase subunit delta</shortName>
    </alternativeName>
</protein>
<keyword evidence="7" id="KW-0997">Cell inner membrane</keyword>
<dbReference type="KEGG" id="wvi:Weevi_1203"/>
<proteinExistence type="inferred from homology"/>
<name>F0P300_WEEVC</name>
<dbReference type="PRINTS" id="PR00125">
    <property type="entry name" value="ATPASEDELTA"/>
</dbReference>
<comment type="function">
    <text evidence="7">This protein is part of the stalk that links CF(0) to CF(1). It either transmits conformational changes from CF(0) to CF(1) or is implicated in proton conduction.</text>
</comment>
<keyword evidence="6 7" id="KW-0066">ATP synthesis</keyword>
<evidence type="ECO:0000256" key="5">
    <source>
        <dbReference type="ARBA" id="ARBA00023136"/>
    </source>
</evidence>
<dbReference type="RefSeq" id="WP_013598302.1">
    <property type="nucleotide sequence ID" value="NC_015144.1"/>
</dbReference>